<reference evidence="2" key="1">
    <citation type="submission" date="2018-05" db="EMBL/GenBank/DDBJ databases">
        <title>Complete Genome Sequence of Methylobacterium sp. 17SD2-17.</title>
        <authorList>
            <person name="Srinivasan S."/>
        </authorList>
    </citation>
    <scope>NUCLEOTIDE SEQUENCE [LARGE SCALE GENOMIC DNA]</scope>
    <source>
        <strain evidence="2">17SD2-17</strain>
    </source>
</reference>
<protein>
    <submittedName>
        <fullName evidence="1">Uncharacterized protein</fullName>
    </submittedName>
</protein>
<dbReference type="RefSeq" id="WP_109894003.1">
    <property type="nucleotide sequence ID" value="NZ_CP029550.1"/>
</dbReference>
<evidence type="ECO:0000313" key="1">
    <source>
        <dbReference type="EMBL" id="AWN43317.1"/>
    </source>
</evidence>
<dbReference type="EMBL" id="CP029550">
    <property type="protein sequence ID" value="AWN43317.1"/>
    <property type="molecule type" value="Genomic_DNA"/>
</dbReference>
<name>A0A2U8WB02_9HYPH</name>
<keyword evidence="2" id="KW-1185">Reference proteome</keyword>
<organism evidence="1 2">
    <name type="scientific">Methylobacterium durans</name>
    <dbReference type="NCBI Taxonomy" id="2202825"/>
    <lineage>
        <taxon>Bacteria</taxon>
        <taxon>Pseudomonadati</taxon>
        <taxon>Pseudomonadota</taxon>
        <taxon>Alphaproteobacteria</taxon>
        <taxon>Hyphomicrobiales</taxon>
        <taxon>Methylobacteriaceae</taxon>
        <taxon>Methylobacterium</taxon>
    </lineage>
</organism>
<evidence type="ECO:0000313" key="2">
    <source>
        <dbReference type="Proteomes" id="UP000245926"/>
    </source>
</evidence>
<proteinExistence type="predicted"/>
<dbReference type="KEGG" id="mets:DK389_25945"/>
<dbReference type="OrthoDB" id="7998562at2"/>
<accession>A0A2U8WB02</accession>
<gene>
    <name evidence="1" type="ORF">DK389_25945</name>
</gene>
<dbReference type="Proteomes" id="UP000245926">
    <property type="component" value="Chromosome"/>
</dbReference>
<dbReference type="AlphaFoldDB" id="A0A2U8WB02"/>
<sequence>METKQRELEARIIAIEYSLQVIVNCLSDRDSLDRGKLLRLLRSAAEEPNAGASNPSVPAALVGLAERL</sequence>